<protein>
    <recommendedName>
        <fullName evidence="2">F-box domain-containing protein</fullName>
    </recommendedName>
</protein>
<reference evidence="3 4" key="1">
    <citation type="submission" date="2020-01" db="EMBL/GenBank/DDBJ databases">
        <title>Draft genome sequence of Cand. Neptunochlamydia vexilliferae K9.</title>
        <authorList>
            <person name="Schulz F."/>
            <person name="Koestlbacher S."/>
            <person name="Wascher F."/>
            <person name="Pizzetti I."/>
            <person name="Horn M."/>
        </authorList>
    </citation>
    <scope>NUCLEOTIDE SEQUENCE [LARGE SCALE GENOMIC DNA]</scope>
    <source>
        <strain evidence="3 4">K9</strain>
    </source>
</reference>
<keyword evidence="4" id="KW-1185">Reference proteome</keyword>
<evidence type="ECO:0000313" key="4">
    <source>
        <dbReference type="Proteomes" id="UP001194714"/>
    </source>
</evidence>
<accession>A0ABS0B0E3</accession>
<dbReference type="InterPro" id="IPR001810">
    <property type="entry name" value="F-box_dom"/>
</dbReference>
<dbReference type="Proteomes" id="UP001194714">
    <property type="component" value="Unassembled WGS sequence"/>
</dbReference>
<dbReference type="EMBL" id="JAAEJV010000046">
    <property type="protein sequence ID" value="MBF5059858.1"/>
    <property type="molecule type" value="Genomic_DNA"/>
</dbReference>
<evidence type="ECO:0000313" key="3">
    <source>
        <dbReference type="EMBL" id="MBF5059858.1"/>
    </source>
</evidence>
<comment type="caution">
    <text evidence="3">The sequence shown here is derived from an EMBL/GenBank/DDBJ whole genome shotgun (WGS) entry which is preliminary data.</text>
</comment>
<feature type="region of interest" description="Disordered" evidence="1">
    <location>
        <begin position="1"/>
        <end position="25"/>
    </location>
</feature>
<evidence type="ECO:0000259" key="2">
    <source>
        <dbReference type="Pfam" id="PF12937"/>
    </source>
</evidence>
<evidence type="ECO:0000256" key="1">
    <source>
        <dbReference type="SAM" id="MobiDB-lite"/>
    </source>
</evidence>
<proteinExistence type="predicted"/>
<organism evidence="3 4">
    <name type="scientific">Candidatus Neptunichlamydia vexilliferae</name>
    <dbReference type="NCBI Taxonomy" id="1651774"/>
    <lineage>
        <taxon>Bacteria</taxon>
        <taxon>Pseudomonadati</taxon>
        <taxon>Chlamydiota</taxon>
        <taxon>Chlamydiia</taxon>
        <taxon>Parachlamydiales</taxon>
        <taxon>Simkaniaceae</taxon>
        <taxon>Candidatus Neptunichlamydia</taxon>
    </lineage>
</organism>
<dbReference type="InterPro" id="IPR036047">
    <property type="entry name" value="F-box-like_dom_sf"/>
</dbReference>
<dbReference type="SUPFAM" id="SSF81383">
    <property type="entry name" value="F-box domain"/>
    <property type="match status" value="1"/>
</dbReference>
<dbReference type="Pfam" id="PF12937">
    <property type="entry name" value="F-box-like"/>
    <property type="match status" value="1"/>
</dbReference>
<name>A0ABS0B0E3_9BACT</name>
<sequence length="314" mass="35619">MSAVSDYEQRGVKRSRKADSSFQSEPQKRAKAVEYEQRGIAVLPSEVLRLILSYACISTQDEGCMVAVCKRWKALVENIRLDKVRNFAFGKKDWEEHFGTIGDEPPVPSNTWKLLHGRCPFGLGKRIKDSHLLALIPKTIDGEKFSLNSLIQFINGDYNKYRCKISERASNKCITEELGNRGILNSRWILITHSLLQGSKGMGPPQRDALIKKHTPYHVPPVLDAITAAVCHYLKTGKVFLKEHAYMRCYETTYGNWSGPRGPISVGSFNCRFGFHIHSFYYDTVGSGVGLFRNLSDPDCKYYKGFRATARRIK</sequence>
<gene>
    <name evidence="3" type="ORF">NEPTK9_001377</name>
</gene>
<feature type="domain" description="F-box" evidence="2">
    <location>
        <begin position="41"/>
        <end position="81"/>
    </location>
</feature>
<dbReference type="RefSeq" id="WP_194848171.1">
    <property type="nucleotide sequence ID" value="NZ_JAAEJV010000046.1"/>
</dbReference>